<evidence type="ECO:0008006" key="5">
    <source>
        <dbReference type="Google" id="ProtNLM"/>
    </source>
</evidence>
<feature type="domain" description="YheO-like" evidence="1">
    <location>
        <begin position="12"/>
        <end position="120"/>
    </location>
</feature>
<reference evidence="3 4" key="1">
    <citation type="journal article" date="2019" name="Int. J. Syst. Evol. Microbiol.">
        <title>The Global Catalogue of Microorganisms (GCM) 10K type strain sequencing project: providing services to taxonomists for standard genome sequencing and annotation.</title>
        <authorList>
            <consortium name="The Broad Institute Genomics Platform"/>
            <consortium name="The Broad Institute Genome Sequencing Center for Infectious Disease"/>
            <person name="Wu L."/>
            <person name="Ma J."/>
        </authorList>
    </citation>
    <scope>NUCLEOTIDE SEQUENCE [LARGE SCALE GENOMIC DNA]</scope>
    <source>
        <strain evidence="3 4">JCM 16026</strain>
    </source>
</reference>
<comment type="caution">
    <text evidence="3">The sequence shown here is derived from an EMBL/GenBank/DDBJ whole genome shotgun (WGS) entry which is preliminary data.</text>
</comment>
<dbReference type="Pfam" id="PF13309">
    <property type="entry name" value="HTH_22"/>
    <property type="match status" value="1"/>
</dbReference>
<evidence type="ECO:0000259" key="1">
    <source>
        <dbReference type="Pfam" id="PF08348"/>
    </source>
</evidence>
<keyword evidence="4" id="KW-1185">Reference proteome</keyword>
<evidence type="ECO:0000313" key="3">
    <source>
        <dbReference type="EMBL" id="GAA2175962.1"/>
    </source>
</evidence>
<sequence length="241" mass="25996">MATDGGGDAFILRMLEQVVATLGSALPTTVEIVLHDLARIPNSIVAVSGDVTNRRIGDPATDVLLQAVVSGSDDSMVGYQTRLPDGRELRSSTHIVRNAAGQRIAAVCVNADVSAWLQMRDLVTRVLQPLSATHTLPEAPASPVPTLRPVEQVAEPVGERFPHDVDELAAHLLASAIDEIGIPVDLMKKEHKLAVVAQLRERGMFLLRDAVEMVAGHLQVTRFTIYNYLNEIERTSGAESA</sequence>
<proteinExistence type="predicted"/>
<feature type="domain" description="Transcriptional regulator DauR-like HTH" evidence="2">
    <location>
        <begin position="171"/>
        <end position="230"/>
    </location>
</feature>
<dbReference type="Proteomes" id="UP001501599">
    <property type="component" value="Unassembled WGS sequence"/>
</dbReference>
<evidence type="ECO:0000259" key="2">
    <source>
        <dbReference type="Pfam" id="PF13309"/>
    </source>
</evidence>
<gene>
    <name evidence="3" type="ORF">GCM10009846_27900</name>
</gene>
<dbReference type="PANTHER" id="PTHR35568:SF1">
    <property type="entry name" value="TRANSCRIPTIONAL REGULATOR DAUR"/>
    <property type="match status" value="1"/>
</dbReference>
<dbReference type="InterPro" id="IPR013559">
    <property type="entry name" value="YheO"/>
</dbReference>
<dbReference type="PANTHER" id="PTHR35568">
    <property type="entry name" value="TRANSCRIPTIONAL REGULATOR DAUR"/>
    <property type="match status" value="1"/>
</dbReference>
<evidence type="ECO:0000313" key="4">
    <source>
        <dbReference type="Proteomes" id="UP001501599"/>
    </source>
</evidence>
<dbReference type="EMBL" id="BAAAQT010000008">
    <property type="protein sequence ID" value="GAA2175962.1"/>
    <property type="molecule type" value="Genomic_DNA"/>
</dbReference>
<organism evidence="3 4">
    <name type="scientific">Agrococcus versicolor</name>
    <dbReference type="NCBI Taxonomy" id="501482"/>
    <lineage>
        <taxon>Bacteria</taxon>
        <taxon>Bacillati</taxon>
        <taxon>Actinomycetota</taxon>
        <taxon>Actinomycetes</taxon>
        <taxon>Micrococcales</taxon>
        <taxon>Microbacteriaceae</taxon>
        <taxon>Agrococcus</taxon>
    </lineage>
</organism>
<accession>A0ABN3AX88</accession>
<dbReference type="InterPro" id="IPR039446">
    <property type="entry name" value="DauR-like"/>
</dbReference>
<dbReference type="InterPro" id="IPR039445">
    <property type="entry name" value="DauR-like_HTH"/>
</dbReference>
<dbReference type="Pfam" id="PF08348">
    <property type="entry name" value="PAS_6"/>
    <property type="match status" value="1"/>
</dbReference>
<name>A0ABN3AX88_9MICO</name>
<protein>
    <recommendedName>
        <fullName evidence="5">Transcriptional regulator</fullName>
    </recommendedName>
</protein>